<reference evidence="9 10" key="1">
    <citation type="submission" date="2018-04" db="EMBL/GenBank/DDBJ databases">
        <title>Complete genome sequence of Hydrogenophilus thermoluteolus TH-1.</title>
        <authorList>
            <person name="Arai H."/>
        </authorList>
    </citation>
    <scope>NUCLEOTIDE SEQUENCE [LARGE SCALE GENOMIC DNA]</scope>
    <source>
        <strain evidence="9 10">TH-1</strain>
    </source>
</reference>
<sequence>MTVSPHFLSETTPPAAATTEALGTLYGISLGPGNPDWITRGAWRILTGTARWAYPVRKQGGESVALTIANRAGLTTPADAIELHFPMSHDPLVLTRAWARAAEAILPTLLAGRDVAVLVEGDASTYATFQYLAAAVRERAPRIRVDTLPGVNSFTAAAAAAAIPLAAQEERIAVLPANYGLSLIETVLPHFETLILLKVKPLWPTLVAWLSERSLLAHALLAERIGMPDERILRGEALHDLADATLSYLALLILRNPNATPVGERIRGCRKKTAASPRTSVTVPASEAKPHESHAAVASPRNPGPQ</sequence>
<organism evidence="9 10">
    <name type="scientific">Hydrogenophilus thermoluteolus</name>
    <name type="common">Pseudomonas hydrogenothermophila</name>
    <dbReference type="NCBI Taxonomy" id="297"/>
    <lineage>
        <taxon>Bacteria</taxon>
        <taxon>Pseudomonadati</taxon>
        <taxon>Pseudomonadota</taxon>
        <taxon>Hydrogenophilia</taxon>
        <taxon>Hydrogenophilales</taxon>
        <taxon>Hydrogenophilaceae</taxon>
        <taxon>Hydrogenophilus</taxon>
    </lineage>
</organism>
<keyword evidence="6" id="KW-0949">S-adenosyl-L-methionine</keyword>
<dbReference type="InterPro" id="IPR006364">
    <property type="entry name" value="CobI/CbiL/CobIJ_dom"/>
</dbReference>
<dbReference type="InterPro" id="IPR035996">
    <property type="entry name" value="4pyrrol_Methylase_sf"/>
</dbReference>
<dbReference type="SUPFAM" id="SSF53790">
    <property type="entry name" value="Tetrapyrrole methylase"/>
    <property type="match status" value="1"/>
</dbReference>
<dbReference type="GO" id="GO:0009236">
    <property type="term" value="P:cobalamin biosynthetic process"/>
    <property type="evidence" value="ECO:0007669"/>
    <property type="project" value="UniProtKB-UniPathway"/>
</dbReference>
<dbReference type="Proteomes" id="UP000262004">
    <property type="component" value="Chromosome"/>
</dbReference>
<dbReference type="PANTHER" id="PTHR43467">
    <property type="entry name" value="COBALT-PRECORRIN-2 C(20)-METHYLTRANSFERASE"/>
    <property type="match status" value="1"/>
</dbReference>
<keyword evidence="3" id="KW-0169">Cobalamin biosynthesis</keyword>
<dbReference type="UniPathway" id="UPA00148"/>
<comment type="pathway">
    <text evidence="1">Cofactor biosynthesis; adenosylcobalamin biosynthesis.</text>
</comment>
<dbReference type="InterPro" id="IPR014777">
    <property type="entry name" value="4pyrrole_Mease_sub1"/>
</dbReference>
<dbReference type="GO" id="GO:0032259">
    <property type="term" value="P:methylation"/>
    <property type="evidence" value="ECO:0007669"/>
    <property type="project" value="UniProtKB-KW"/>
</dbReference>
<evidence type="ECO:0000256" key="2">
    <source>
        <dbReference type="ARBA" id="ARBA00005879"/>
    </source>
</evidence>
<evidence type="ECO:0000256" key="3">
    <source>
        <dbReference type="ARBA" id="ARBA00022573"/>
    </source>
</evidence>
<dbReference type="AlphaFoldDB" id="A0A2Z6E0Q8"/>
<dbReference type="Pfam" id="PF00590">
    <property type="entry name" value="TP_methylase"/>
    <property type="match status" value="1"/>
</dbReference>
<evidence type="ECO:0000256" key="4">
    <source>
        <dbReference type="ARBA" id="ARBA00022603"/>
    </source>
</evidence>
<proteinExistence type="inferred from homology"/>
<dbReference type="NCBIfam" id="TIGR01467">
    <property type="entry name" value="cobI_cbiL"/>
    <property type="match status" value="1"/>
</dbReference>
<evidence type="ECO:0000313" key="9">
    <source>
        <dbReference type="EMBL" id="BBD78208.1"/>
    </source>
</evidence>
<dbReference type="KEGG" id="htl:HPTL_1954"/>
<dbReference type="Gene3D" id="3.30.950.10">
    <property type="entry name" value="Methyltransferase, Cobalt-precorrin-4 Transmethylase, Domain 2"/>
    <property type="match status" value="1"/>
</dbReference>
<keyword evidence="4 9" id="KW-0489">Methyltransferase</keyword>
<dbReference type="EMBL" id="AP018558">
    <property type="protein sequence ID" value="BBD78208.1"/>
    <property type="molecule type" value="Genomic_DNA"/>
</dbReference>
<keyword evidence="10" id="KW-1185">Reference proteome</keyword>
<evidence type="ECO:0000259" key="8">
    <source>
        <dbReference type="Pfam" id="PF00590"/>
    </source>
</evidence>
<evidence type="ECO:0000256" key="7">
    <source>
        <dbReference type="SAM" id="MobiDB-lite"/>
    </source>
</evidence>
<protein>
    <submittedName>
        <fullName evidence="9">Precorrin-2 C(20)-methyltransferase</fullName>
    </submittedName>
</protein>
<evidence type="ECO:0000313" key="10">
    <source>
        <dbReference type="Proteomes" id="UP000262004"/>
    </source>
</evidence>
<gene>
    <name evidence="9" type="ORF">HPTL_1954</name>
</gene>
<dbReference type="RefSeq" id="WP_119335861.1">
    <property type="nucleotide sequence ID" value="NZ_AP018558.1"/>
</dbReference>
<dbReference type="GO" id="GO:0030788">
    <property type="term" value="F:precorrin-2 C20-methyltransferase activity"/>
    <property type="evidence" value="ECO:0007669"/>
    <property type="project" value="InterPro"/>
</dbReference>
<feature type="region of interest" description="Disordered" evidence="7">
    <location>
        <begin position="267"/>
        <end position="306"/>
    </location>
</feature>
<dbReference type="CDD" id="cd11645">
    <property type="entry name" value="Precorrin_2_C20_MT"/>
    <property type="match status" value="1"/>
</dbReference>
<keyword evidence="5 9" id="KW-0808">Transferase</keyword>
<accession>A0A2Z6E0Q8</accession>
<evidence type="ECO:0000256" key="5">
    <source>
        <dbReference type="ARBA" id="ARBA00022679"/>
    </source>
</evidence>
<dbReference type="Gene3D" id="3.40.1010.10">
    <property type="entry name" value="Cobalt-precorrin-4 Transmethylase, Domain 1"/>
    <property type="match status" value="1"/>
</dbReference>
<dbReference type="InterPro" id="IPR014776">
    <property type="entry name" value="4pyrrole_Mease_sub2"/>
</dbReference>
<evidence type="ECO:0000256" key="1">
    <source>
        <dbReference type="ARBA" id="ARBA00004953"/>
    </source>
</evidence>
<feature type="domain" description="Tetrapyrrole methylase" evidence="8">
    <location>
        <begin position="24"/>
        <end position="236"/>
    </location>
</feature>
<dbReference type="InterPro" id="IPR000878">
    <property type="entry name" value="4pyrrol_Mease"/>
</dbReference>
<dbReference type="OrthoDB" id="9804789at2"/>
<comment type="similarity">
    <text evidence="2">Belongs to the precorrin methyltransferase family.</text>
</comment>
<name>A0A2Z6E0Q8_HYDTE</name>
<dbReference type="InterPro" id="IPR012382">
    <property type="entry name" value="CobI/CbiL"/>
</dbReference>
<dbReference type="PANTHER" id="PTHR43467:SF2">
    <property type="entry name" value="COBALT-PRECORRIN-2 C(20)-METHYLTRANSFERASE"/>
    <property type="match status" value="1"/>
</dbReference>
<evidence type="ECO:0000256" key="6">
    <source>
        <dbReference type="ARBA" id="ARBA00022691"/>
    </source>
</evidence>